<dbReference type="AlphaFoldDB" id="A0A0G3VV10"/>
<sequence>MSPSIARSSSPSTVLARTPGASHQGARVVNQQPGAGTMPALETGYR</sequence>
<reference evidence="2" key="1">
    <citation type="journal article" date="2015" name="Front. Microbiol.">
        <title>Identification of novel esterase-active enzymes from hot environments by use of the host bacterium Thermus thermophilus.</title>
        <authorList>
            <person name="Leis B."/>
            <person name="Angelov A."/>
            <person name="Mientus M."/>
            <person name="Li H."/>
            <person name="Pham V.T."/>
            <person name="Lauinger B."/>
            <person name="Bongen P."/>
            <person name="Pietruszka J."/>
            <person name="Goncalves L.G."/>
            <person name="Santos H."/>
            <person name="Liebl W."/>
        </authorList>
    </citation>
    <scope>NUCLEOTIDE SEQUENCE</scope>
</reference>
<name>A0A0G3VV10_9ZZZZ</name>
<proteinExistence type="predicted"/>
<organism evidence="2">
    <name type="scientific">uncultured organism</name>
    <dbReference type="NCBI Taxonomy" id="155900"/>
    <lineage>
        <taxon>unclassified sequences</taxon>
        <taxon>environmental samples</taxon>
    </lineage>
</organism>
<accession>A0A0G3VV10</accession>
<evidence type="ECO:0000256" key="1">
    <source>
        <dbReference type="SAM" id="MobiDB-lite"/>
    </source>
</evidence>
<feature type="compositionally biased region" description="Low complexity" evidence="1">
    <location>
        <begin position="1"/>
        <end position="12"/>
    </location>
</feature>
<dbReference type="EMBL" id="KP892657">
    <property type="protein sequence ID" value="AKL88140.1"/>
    <property type="molecule type" value="Genomic_DNA"/>
</dbReference>
<feature type="region of interest" description="Disordered" evidence="1">
    <location>
        <begin position="1"/>
        <end position="46"/>
    </location>
</feature>
<protein>
    <submittedName>
        <fullName evidence="2">Uncharacterized protein</fullName>
    </submittedName>
</protein>
<evidence type="ECO:0000313" key="2">
    <source>
        <dbReference type="EMBL" id="AKL88140.1"/>
    </source>
</evidence>